<accession>A0A7J7YXH3</accession>
<organism evidence="1 2">
    <name type="scientific">Pipistrellus kuhlii</name>
    <name type="common">Kuhl's pipistrelle</name>
    <dbReference type="NCBI Taxonomy" id="59472"/>
    <lineage>
        <taxon>Eukaryota</taxon>
        <taxon>Metazoa</taxon>
        <taxon>Chordata</taxon>
        <taxon>Craniata</taxon>
        <taxon>Vertebrata</taxon>
        <taxon>Euteleostomi</taxon>
        <taxon>Mammalia</taxon>
        <taxon>Eutheria</taxon>
        <taxon>Laurasiatheria</taxon>
        <taxon>Chiroptera</taxon>
        <taxon>Yangochiroptera</taxon>
        <taxon>Vespertilionidae</taxon>
        <taxon>Pipistrellus</taxon>
    </lineage>
</organism>
<reference evidence="1 2" key="1">
    <citation type="journal article" date="2020" name="Nature">
        <title>Six reference-quality genomes reveal evolution of bat adaptations.</title>
        <authorList>
            <person name="Jebb D."/>
            <person name="Huang Z."/>
            <person name="Pippel M."/>
            <person name="Hughes G.M."/>
            <person name="Lavrichenko K."/>
            <person name="Devanna P."/>
            <person name="Winkler S."/>
            <person name="Jermiin L.S."/>
            <person name="Skirmuntt E.C."/>
            <person name="Katzourakis A."/>
            <person name="Burkitt-Gray L."/>
            <person name="Ray D.A."/>
            <person name="Sullivan K.A.M."/>
            <person name="Roscito J.G."/>
            <person name="Kirilenko B.M."/>
            <person name="Davalos L.M."/>
            <person name="Corthals A.P."/>
            <person name="Power M.L."/>
            <person name="Jones G."/>
            <person name="Ransome R.D."/>
            <person name="Dechmann D.K.N."/>
            <person name="Locatelli A.G."/>
            <person name="Puechmaille S.J."/>
            <person name="Fedrigo O."/>
            <person name="Jarvis E.D."/>
            <person name="Hiller M."/>
            <person name="Vernes S.C."/>
            <person name="Myers E.W."/>
            <person name="Teeling E.C."/>
        </authorList>
    </citation>
    <scope>NUCLEOTIDE SEQUENCE [LARGE SCALE GENOMIC DNA]</scope>
    <source>
        <strain evidence="1">MPipKuh1</strain>
        <tissue evidence="1">Flight muscle</tissue>
    </source>
</reference>
<proteinExistence type="predicted"/>
<gene>
    <name evidence="1" type="ORF">mPipKuh1_009946</name>
</gene>
<dbReference type="AlphaFoldDB" id="A0A7J7YXH3"/>
<dbReference type="EMBL" id="JACAGB010000004">
    <property type="protein sequence ID" value="KAF6366548.1"/>
    <property type="molecule type" value="Genomic_DNA"/>
</dbReference>
<protein>
    <submittedName>
        <fullName evidence="1">Uncharacterized protein</fullName>
    </submittedName>
</protein>
<evidence type="ECO:0000313" key="2">
    <source>
        <dbReference type="Proteomes" id="UP000558488"/>
    </source>
</evidence>
<name>A0A7J7YXH3_PIPKU</name>
<evidence type="ECO:0000313" key="1">
    <source>
        <dbReference type="EMBL" id="KAF6366548.1"/>
    </source>
</evidence>
<sequence length="142" mass="15674">MQSPGAFGDSIVLGAVAIHAFPYSSFPHPNLTWTDGDSSGCGPGLLGSLWGQSFNQGRSHCQSLWGARAAGRAVSRRPVENWSGEEAVPAKSSSLWFRQLWCATEQAFVYLHFPRKSFLQYEGTTDIMYRDIFTKANPFLPV</sequence>
<dbReference type="Proteomes" id="UP000558488">
    <property type="component" value="Unassembled WGS sequence"/>
</dbReference>
<comment type="caution">
    <text evidence="1">The sequence shown here is derived from an EMBL/GenBank/DDBJ whole genome shotgun (WGS) entry which is preliminary data.</text>
</comment>
<keyword evidence="2" id="KW-1185">Reference proteome</keyword>